<dbReference type="SUPFAM" id="SSF51735">
    <property type="entry name" value="NAD(P)-binding Rossmann-fold domains"/>
    <property type="match status" value="1"/>
</dbReference>
<protein>
    <submittedName>
        <fullName evidence="2">Methionine adenosyltransferase 2 subunit beta</fullName>
    </submittedName>
</protein>
<dbReference type="AlphaFoldDB" id="A0A1J4KG74"/>
<dbReference type="InterPro" id="IPR036291">
    <property type="entry name" value="NAD(P)-bd_dom_sf"/>
</dbReference>
<keyword evidence="3" id="KW-1185">Reference proteome</keyword>
<dbReference type="GO" id="GO:0016740">
    <property type="term" value="F:transferase activity"/>
    <property type="evidence" value="ECO:0007669"/>
    <property type="project" value="UniProtKB-KW"/>
</dbReference>
<dbReference type="GeneID" id="94836431"/>
<dbReference type="Proteomes" id="UP000179807">
    <property type="component" value="Unassembled WGS sequence"/>
</dbReference>
<dbReference type="PANTHER" id="PTHR43242:SF1">
    <property type="entry name" value="NAD(P)-BINDING ROSSMANN-FOLD SUPERFAMILY PROTEIN"/>
    <property type="match status" value="1"/>
</dbReference>
<evidence type="ECO:0000313" key="2">
    <source>
        <dbReference type="EMBL" id="OHT09944.1"/>
    </source>
</evidence>
<dbReference type="EMBL" id="MLAK01000626">
    <property type="protein sequence ID" value="OHT09944.1"/>
    <property type="molecule type" value="Genomic_DNA"/>
</dbReference>
<proteinExistence type="predicted"/>
<dbReference type="InterPro" id="IPR029903">
    <property type="entry name" value="RmlD-like-bd"/>
</dbReference>
<dbReference type="Pfam" id="PF04321">
    <property type="entry name" value="RmlD_sub_bind"/>
    <property type="match status" value="1"/>
</dbReference>
<dbReference type="VEuPathDB" id="TrichDB:TRFO_21036"/>
<evidence type="ECO:0000259" key="1">
    <source>
        <dbReference type="Pfam" id="PF04321"/>
    </source>
</evidence>
<dbReference type="RefSeq" id="XP_068363080.1">
    <property type="nucleotide sequence ID" value="XM_068501727.1"/>
</dbReference>
<comment type="caution">
    <text evidence="2">The sequence shown here is derived from an EMBL/GenBank/DDBJ whole genome shotgun (WGS) entry which is preliminary data.</text>
</comment>
<dbReference type="PANTHER" id="PTHR43242">
    <property type="entry name" value="NAD(P)-BINDING ROSSMANN-FOLD SUPERFAMILY PROTEIN"/>
    <property type="match status" value="1"/>
</dbReference>
<name>A0A1J4KG74_9EUKA</name>
<evidence type="ECO:0000313" key="3">
    <source>
        <dbReference type="Proteomes" id="UP000179807"/>
    </source>
</evidence>
<accession>A0A1J4KG74</accession>
<reference evidence="2" key="1">
    <citation type="submission" date="2016-10" db="EMBL/GenBank/DDBJ databases">
        <authorList>
            <person name="Benchimol M."/>
            <person name="Almeida L.G."/>
            <person name="Vasconcelos A.T."/>
            <person name="Perreira-Neves A."/>
            <person name="Rosa I.A."/>
            <person name="Tasca T."/>
            <person name="Bogo M.R."/>
            <person name="de Souza W."/>
        </authorList>
    </citation>
    <scope>NUCLEOTIDE SEQUENCE [LARGE SCALE GENOMIC DNA]</scope>
    <source>
        <strain evidence="2">K</strain>
    </source>
</reference>
<feature type="domain" description="RmlD-like substrate binding" evidence="1">
    <location>
        <begin position="4"/>
        <end position="314"/>
    </location>
</feature>
<dbReference type="Gene3D" id="3.40.50.720">
    <property type="entry name" value="NAD(P)-binding Rossmann-like Domain"/>
    <property type="match status" value="1"/>
</dbReference>
<sequence length="327" mass="36087">MRERVLIVGGSGYVGQHLCRDLPKILGTENYEFFSTYHSSDVFSAHPDIFPSIQKAFKISLDDENYAQIIALVRDLKPNFIVNPAAVSAVQQCQTDPDSAYRINDPSEWAAAAFNIGSLKKFIHFSTDMVYDGQKGPYVEEGPANPVQTMIYGLSKKRGEENLLKKVENSAVVILRSALVIGKPSVSGSGRGSTLEWMKDAIKKATSENPAKFYSNELRTPVLADDIVRVVASTIQQYKSLPSPFVANMGGDSECSRLDIGEGLRKRLGKEEGTVTGSLQEPLQGGIERPRDIRMKNDYLKETLGLKMCGIDESLDFIFGLSPHPYL</sequence>
<dbReference type="OrthoDB" id="6235964at2759"/>
<organism evidence="2 3">
    <name type="scientific">Tritrichomonas foetus</name>
    <dbReference type="NCBI Taxonomy" id="1144522"/>
    <lineage>
        <taxon>Eukaryota</taxon>
        <taxon>Metamonada</taxon>
        <taxon>Parabasalia</taxon>
        <taxon>Tritrichomonadida</taxon>
        <taxon>Tritrichomonadidae</taxon>
        <taxon>Tritrichomonas</taxon>
    </lineage>
</organism>
<gene>
    <name evidence="2" type="ORF">TRFO_21036</name>
</gene>